<sequence>MTIEEWRDVADKLHFFDFTLAAVELDKYYGEGNEFSKRLLEVSDQVVKIKLDLMAQLIKEHPDEEAFKTMFPDDEEDEL</sequence>
<dbReference type="STRING" id="1293597.FC20_GL001344"/>
<evidence type="ECO:0000313" key="2">
    <source>
        <dbReference type="Proteomes" id="UP000051074"/>
    </source>
</evidence>
<dbReference type="EMBL" id="AZDU01000046">
    <property type="protein sequence ID" value="KRL00402.1"/>
    <property type="molecule type" value="Genomic_DNA"/>
</dbReference>
<accession>K0NLY7</accession>
<dbReference type="AlphaFoldDB" id="K0NLY7"/>
<evidence type="ECO:0000313" key="1">
    <source>
        <dbReference type="EMBL" id="KRL00402.1"/>
    </source>
</evidence>
<keyword evidence="2" id="KW-1185">Reference proteome</keyword>
<dbReference type="PATRIC" id="fig|1293597.4.peg.1434"/>
<reference evidence="1 2" key="1">
    <citation type="journal article" date="2015" name="Genome Announc.">
        <title>Expanding the biotechnology potential of lactobacilli through comparative genomics of 213 strains and associated genera.</title>
        <authorList>
            <person name="Sun Z."/>
            <person name="Harris H.M."/>
            <person name="McCann A."/>
            <person name="Guo C."/>
            <person name="Argimon S."/>
            <person name="Zhang W."/>
            <person name="Yang X."/>
            <person name="Jeffery I.B."/>
            <person name="Cooney J.C."/>
            <person name="Kagawa T.F."/>
            <person name="Liu W."/>
            <person name="Song Y."/>
            <person name="Salvetti E."/>
            <person name="Wrobel A."/>
            <person name="Rasinkangas P."/>
            <person name="Parkhill J."/>
            <person name="Rea M.C."/>
            <person name="O'Sullivan O."/>
            <person name="Ritari J."/>
            <person name="Douillard F.P."/>
            <person name="Paul Ross R."/>
            <person name="Yang R."/>
            <person name="Briner A.E."/>
            <person name="Felis G.E."/>
            <person name="de Vos W.M."/>
            <person name="Barrangou R."/>
            <person name="Klaenhammer T.R."/>
            <person name="Caufield P.W."/>
            <person name="Cui Y."/>
            <person name="Zhang H."/>
            <person name="O'Toole P.W."/>
        </authorList>
    </citation>
    <scope>NUCLEOTIDE SEQUENCE [LARGE SCALE GENOMIC DNA]</scope>
    <source>
        <strain evidence="1 2">DSM 19284</strain>
    </source>
</reference>
<gene>
    <name evidence="1" type="ORF">FC20_GL001344</name>
</gene>
<comment type="caution">
    <text evidence="1">The sequence shown here is derived from an EMBL/GenBank/DDBJ whole genome shotgun (WGS) entry which is preliminary data.</text>
</comment>
<organism evidence="1 2">
    <name type="scientific">Lactobacillus equicursoris DSM 19284 = JCM 14600 = CIP 110162</name>
    <dbReference type="NCBI Taxonomy" id="1293597"/>
    <lineage>
        <taxon>Bacteria</taxon>
        <taxon>Bacillati</taxon>
        <taxon>Bacillota</taxon>
        <taxon>Bacilli</taxon>
        <taxon>Lactobacillales</taxon>
        <taxon>Lactobacillaceae</taxon>
        <taxon>Lactobacillus</taxon>
    </lineage>
</organism>
<dbReference type="Proteomes" id="UP000051074">
    <property type="component" value="Unassembled WGS sequence"/>
</dbReference>
<proteinExistence type="predicted"/>
<name>K0NLY7_9LACO</name>
<dbReference type="RefSeq" id="WP_008463441.1">
    <property type="nucleotide sequence ID" value="NZ_AZDU01000046.1"/>
</dbReference>
<protein>
    <submittedName>
        <fullName evidence="1">Uncharacterized protein</fullName>
    </submittedName>
</protein>